<dbReference type="RefSeq" id="WP_133539679.1">
    <property type="nucleotide sequence ID" value="NZ_SNXI01000008.1"/>
</dbReference>
<dbReference type="NCBIfam" id="TIGR00152">
    <property type="entry name" value="dephospho-CoA kinase"/>
    <property type="match status" value="1"/>
</dbReference>
<dbReference type="Pfam" id="PF01121">
    <property type="entry name" value="CoaE"/>
    <property type="match status" value="1"/>
</dbReference>
<dbReference type="Gene3D" id="3.40.50.300">
    <property type="entry name" value="P-loop containing nucleotide triphosphate hydrolases"/>
    <property type="match status" value="1"/>
</dbReference>
<comment type="function">
    <text evidence="5">Catalyzes the phosphorylation of the 3'-hydroxyl group of dephosphocoenzyme A to form coenzyme A.</text>
</comment>
<proteinExistence type="inferred from homology"/>
<dbReference type="EC" id="2.7.1.24" evidence="5 6"/>
<comment type="caution">
    <text evidence="7">The sequence shown here is derived from an EMBL/GenBank/DDBJ whole genome shotgun (WGS) entry which is preliminary data.</text>
</comment>
<evidence type="ECO:0000256" key="4">
    <source>
        <dbReference type="ARBA" id="ARBA00022993"/>
    </source>
</evidence>
<comment type="similarity">
    <text evidence="1 5">Belongs to the CoaE family.</text>
</comment>
<evidence type="ECO:0000256" key="1">
    <source>
        <dbReference type="ARBA" id="ARBA00009018"/>
    </source>
</evidence>
<sequence length="204" mass="22757">MANYIVGLTGGIGSGKSAASDYFATLGIDIVDADVIAREVVSPGSPCLKEIVKHFGDHLLDDQGALNRKALRQLVFNNEEHKQWLNNLLHPAIRTRILEQLSHASSPYVVLVAPLLLENNLDRFCQRVLVIDVPESLQVQRTLERDQTSAQQVEAIMASQVTREQRLAHADDIVRNDGSLAQLQQQINHLHGLYQQQASSWQHD</sequence>
<dbReference type="PANTHER" id="PTHR10695">
    <property type="entry name" value="DEPHOSPHO-COA KINASE-RELATED"/>
    <property type="match status" value="1"/>
</dbReference>
<dbReference type="GO" id="GO:0005737">
    <property type="term" value="C:cytoplasm"/>
    <property type="evidence" value="ECO:0007669"/>
    <property type="project" value="UniProtKB-SubCell"/>
</dbReference>
<keyword evidence="4 5" id="KW-0173">Coenzyme A biosynthesis</keyword>
<evidence type="ECO:0000256" key="5">
    <source>
        <dbReference type="HAMAP-Rule" id="MF_00376"/>
    </source>
</evidence>
<organism evidence="7 8">
    <name type="scientific">Idiomarina aquatica</name>
    <dbReference type="NCBI Taxonomy" id="1327752"/>
    <lineage>
        <taxon>Bacteria</taxon>
        <taxon>Pseudomonadati</taxon>
        <taxon>Pseudomonadota</taxon>
        <taxon>Gammaproteobacteria</taxon>
        <taxon>Alteromonadales</taxon>
        <taxon>Idiomarinaceae</taxon>
        <taxon>Idiomarina</taxon>
    </lineage>
</organism>
<keyword evidence="5" id="KW-0808">Transferase</keyword>
<comment type="subcellular location">
    <subcellularLocation>
        <location evidence="5">Cytoplasm</location>
    </subcellularLocation>
</comment>
<dbReference type="OrthoDB" id="9812943at2"/>
<dbReference type="GO" id="GO:0004140">
    <property type="term" value="F:dephospho-CoA kinase activity"/>
    <property type="evidence" value="ECO:0007669"/>
    <property type="project" value="UniProtKB-UniRule"/>
</dbReference>
<keyword evidence="5" id="KW-0963">Cytoplasm</keyword>
<evidence type="ECO:0000313" key="8">
    <source>
        <dbReference type="Proteomes" id="UP000295531"/>
    </source>
</evidence>
<gene>
    <name evidence="5" type="primary">coaE</name>
    <name evidence="7" type="ORF">DEU29_10817</name>
</gene>
<comment type="pathway">
    <text evidence="5">Cofactor biosynthesis; coenzyme A biosynthesis; CoA from (R)-pantothenate: step 5/5.</text>
</comment>
<reference evidence="7 8" key="1">
    <citation type="submission" date="2019-03" db="EMBL/GenBank/DDBJ databases">
        <title>Freshwater and sediment microbial communities from various areas in North America, analyzing microbe dynamics in response to fracking.</title>
        <authorList>
            <person name="Lamendella R."/>
        </authorList>
    </citation>
    <scope>NUCLEOTIDE SEQUENCE [LARGE SCALE GENOMIC DNA]</scope>
    <source>
        <strain evidence="7 8">18_TX</strain>
    </source>
</reference>
<dbReference type="GO" id="GO:0005524">
    <property type="term" value="F:ATP binding"/>
    <property type="evidence" value="ECO:0007669"/>
    <property type="project" value="UniProtKB-UniRule"/>
</dbReference>
<dbReference type="PROSITE" id="PS51219">
    <property type="entry name" value="DPCK"/>
    <property type="match status" value="1"/>
</dbReference>
<feature type="binding site" evidence="5">
    <location>
        <begin position="13"/>
        <end position="18"/>
    </location>
    <ligand>
        <name>ATP</name>
        <dbReference type="ChEBI" id="CHEBI:30616"/>
    </ligand>
</feature>
<evidence type="ECO:0000313" key="7">
    <source>
        <dbReference type="EMBL" id="TDP32673.1"/>
    </source>
</evidence>
<accession>A0A4R6P6B1</accession>
<keyword evidence="2 5" id="KW-0547">Nucleotide-binding</keyword>
<dbReference type="AlphaFoldDB" id="A0A4R6P6B1"/>
<evidence type="ECO:0000256" key="3">
    <source>
        <dbReference type="ARBA" id="ARBA00022840"/>
    </source>
</evidence>
<comment type="catalytic activity">
    <reaction evidence="5">
        <text>3'-dephospho-CoA + ATP = ADP + CoA + H(+)</text>
        <dbReference type="Rhea" id="RHEA:18245"/>
        <dbReference type="ChEBI" id="CHEBI:15378"/>
        <dbReference type="ChEBI" id="CHEBI:30616"/>
        <dbReference type="ChEBI" id="CHEBI:57287"/>
        <dbReference type="ChEBI" id="CHEBI:57328"/>
        <dbReference type="ChEBI" id="CHEBI:456216"/>
        <dbReference type="EC" id="2.7.1.24"/>
    </reaction>
</comment>
<dbReference type="GO" id="GO:0015937">
    <property type="term" value="P:coenzyme A biosynthetic process"/>
    <property type="evidence" value="ECO:0007669"/>
    <property type="project" value="UniProtKB-UniRule"/>
</dbReference>
<dbReference type="InterPro" id="IPR001977">
    <property type="entry name" value="Depp_CoAkinase"/>
</dbReference>
<keyword evidence="8" id="KW-1185">Reference proteome</keyword>
<dbReference type="EMBL" id="SNXI01000008">
    <property type="protein sequence ID" value="TDP32673.1"/>
    <property type="molecule type" value="Genomic_DNA"/>
</dbReference>
<dbReference type="HAMAP" id="MF_00376">
    <property type="entry name" value="Dephospho_CoA_kinase"/>
    <property type="match status" value="1"/>
</dbReference>
<dbReference type="Proteomes" id="UP000295531">
    <property type="component" value="Unassembled WGS sequence"/>
</dbReference>
<dbReference type="PANTHER" id="PTHR10695:SF46">
    <property type="entry name" value="BIFUNCTIONAL COENZYME A SYNTHASE-RELATED"/>
    <property type="match status" value="1"/>
</dbReference>
<keyword evidence="3 5" id="KW-0067">ATP-binding</keyword>
<dbReference type="InterPro" id="IPR027417">
    <property type="entry name" value="P-loop_NTPase"/>
</dbReference>
<evidence type="ECO:0000256" key="6">
    <source>
        <dbReference type="NCBIfam" id="TIGR00152"/>
    </source>
</evidence>
<keyword evidence="5 7" id="KW-0418">Kinase</keyword>
<name>A0A4R6P6B1_9GAMM</name>
<protein>
    <recommendedName>
        <fullName evidence="5 6">Dephospho-CoA kinase</fullName>
        <ecNumber evidence="5 6">2.7.1.24</ecNumber>
    </recommendedName>
    <alternativeName>
        <fullName evidence="5">Dephosphocoenzyme A kinase</fullName>
    </alternativeName>
</protein>
<dbReference type="UniPathway" id="UPA00241">
    <property type="reaction ID" value="UER00356"/>
</dbReference>
<dbReference type="CDD" id="cd02022">
    <property type="entry name" value="DPCK"/>
    <property type="match status" value="1"/>
</dbReference>
<dbReference type="SUPFAM" id="SSF52540">
    <property type="entry name" value="P-loop containing nucleoside triphosphate hydrolases"/>
    <property type="match status" value="1"/>
</dbReference>
<evidence type="ECO:0000256" key="2">
    <source>
        <dbReference type="ARBA" id="ARBA00022741"/>
    </source>
</evidence>